<proteinExistence type="predicted"/>
<evidence type="ECO:0000313" key="3">
    <source>
        <dbReference type="Proteomes" id="UP000306477"/>
    </source>
</evidence>
<dbReference type="GO" id="GO:0006508">
    <property type="term" value="P:proteolysis"/>
    <property type="evidence" value="ECO:0007669"/>
    <property type="project" value="UniProtKB-KW"/>
</dbReference>
<gene>
    <name evidence="2" type="ORF">E1I69_15700</name>
</gene>
<dbReference type="Pfam" id="PF10026">
    <property type="entry name" value="DUF2268"/>
    <property type="match status" value="1"/>
</dbReference>
<keyword evidence="3" id="KW-1185">Reference proteome</keyword>
<dbReference type="EMBL" id="SLUB01000032">
    <property type="protein sequence ID" value="THE11244.1"/>
    <property type="molecule type" value="Genomic_DNA"/>
</dbReference>
<comment type="caution">
    <text evidence="2">The sequence shown here is derived from an EMBL/GenBank/DDBJ whole genome shotgun (WGS) entry which is preliminary data.</text>
</comment>
<dbReference type="Proteomes" id="UP000306477">
    <property type="component" value="Unassembled WGS sequence"/>
</dbReference>
<reference evidence="2 3" key="1">
    <citation type="journal article" date="2019" name="Indoor Air">
        <title>Impacts of indoor surface finishes on bacterial viability.</title>
        <authorList>
            <person name="Hu J."/>
            <person name="Maamar S.B."/>
            <person name="Glawe A.J."/>
            <person name="Gottel N."/>
            <person name="Gilbert J.A."/>
            <person name="Hartmann E.M."/>
        </authorList>
    </citation>
    <scope>NUCLEOTIDE SEQUENCE [LARGE SCALE GENOMIC DNA]</scope>
    <source>
        <strain evidence="2 3">AF060A6</strain>
    </source>
</reference>
<keyword evidence="2" id="KW-0378">Hydrolase</keyword>
<dbReference type="STRING" id="1033734.GCA_000285535_01253"/>
<protein>
    <submittedName>
        <fullName evidence="2">Zn-dependent protease</fullName>
    </submittedName>
</protein>
<sequence length="215" mass="25132">MHGMYRSTSKNILERLPKNVWETVEKEYGVLQKQWNGPKVPIFVFPADGANSKIKREFNGKSGLAFKDKLFLFFSPHNTQSEIKAVLTHEYNHVCRLKKLQKNEANFTLLDTVILEGIAENAVREQCGSANLVGWTKYYTDEELRKIVKQLIIPNRNMKRNERKHNDLLYGKGFYPKMAGYCAGYYLVRNYLESHKLRIKDIFALDSIEFVKEYL</sequence>
<evidence type="ECO:0000259" key="1">
    <source>
        <dbReference type="Pfam" id="PF10026"/>
    </source>
</evidence>
<dbReference type="InterPro" id="IPR018728">
    <property type="entry name" value="DUF2268"/>
</dbReference>
<evidence type="ECO:0000313" key="2">
    <source>
        <dbReference type="EMBL" id="THE11244.1"/>
    </source>
</evidence>
<dbReference type="GO" id="GO:0008233">
    <property type="term" value="F:peptidase activity"/>
    <property type="evidence" value="ECO:0007669"/>
    <property type="project" value="UniProtKB-KW"/>
</dbReference>
<feature type="domain" description="DUF2268" evidence="1">
    <location>
        <begin position="20"/>
        <end position="211"/>
    </location>
</feature>
<accession>A0A4S3PPM2</accession>
<dbReference type="AlphaFoldDB" id="A0A4S3PPM2"/>
<name>A0A4S3PPM2_9BACI</name>
<organism evidence="2 3">
    <name type="scientific">Bacillus timonensis</name>
    <dbReference type="NCBI Taxonomy" id="1033734"/>
    <lineage>
        <taxon>Bacteria</taxon>
        <taxon>Bacillati</taxon>
        <taxon>Bacillota</taxon>
        <taxon>Bacilli</taxon>
        <taxon>Bacillales</taxon>
        <taxon>Bacillaceae</taxon>
        <taxon>Bacillus</taxon>
    </lineage>
</organism>
<dbReference type="OrthoDB" id="2449457at2"/>
<keyword evidence="2" id="KW-0645">Protease</keyword>